<dbReference type="AlphaFoldDB" id="A0A2Z7AWZ5"/>
<reference evidence="2 3" key="1">
    <citation type="journal article" date="2015" name="Proc. Natl. Acad. Sci. U.S.A.">
        <title>The resurrection genome of Boea hygrometrica: A blueprint for survival of dehydration.</title>
        <authorList>
            <person name="Xiao L."/>
            <person name="Yang G."/>
            <person name="Zhang L."/>
            <person name="Yang X."/>
            <person name="Zhao S."/>
            <person name="Ji Z."/>
            <person name="Zhou Q."/>
            <person name="Hu M."/>
            <person name="Wang Y."/>
            <person name="Chen M."/>
            <person name="Xu Y."/>
            <person name="Jin H."/>
            <person name="Xiao X."/>
            <person name="Hu G."/>
            <person name="Bao F."/>
            <person name="Hu Y."/>
            <person name="Wan P."/>
            <person name="Li L."/>
            <person name="Deng X."/>
            <person name="Kuang T."/>
            <person name="Xiang C."/>
            <person name="Zhu J.K."/>
            <person name="Oliver M.J."/>
            <person name="He Y."/>
        </authorList>
    </citation>
    <scope>NUCLEOTIDE SEQUENCE [LARGE SCALE GENOMIC DNA]</scope>
    <source>
        <strain evidence="3">cv. XS01</strain>
    </source>
</reference>
<feature type="compositionally biased region" description="Basic residues" evidence="1">
    <location>
        <begin position="1"/>
        <end position="14"/>
    </location>
</feature>
<gene>
    <name evidence="2" type="ORF">F511_37877</name>
</gene>
<accession>A0A2Z7AWZ5</accession>
<feature type="compositionally biased region" description="Basic and acidic residues" evidence="1">
    <location>
        <begin position="436"/>
        <end position="447"/>
    </location>
</feature>
<feature type="compositionally biased region" description="Basic and acidic residues" evidence="1">
    <location>
        <begin position="377"/>
        <end position="386"/>
    </location>
</feature>
<feature type="region of interest" description="Disordered" evidence="1">
    <location>
        <begin position="377"/>
        <end position="447"/>
    </location>
</feature>
<dbReference type="Proteomes" id="UP000250235">
    <property type="component" value="Unassembled WGS sequence"/>
</dbReference>
<sequence>MLITKKHRTKRTKKGSSTDGNRMDSQTGPIPQEPAGVVQVSTVVGPDDTISNPPELKMHAGDGSHIPAQEDHIECGNETSNVAEQDERMENQADKESQDGNDPLTAQGEHEKSIPEDEDRGDDIYDQWHRFCTSYRLDKISSMDFVDKFSKAEDTLLPWAERDKVNELLQRRDLICYKIVEVLHQLPVGQNLFYGFVDKFSKAENTLLPWAERDKVNELLQRRDLICYKIVESLNWAQARKSINLFQTQADLPVTSPKRSADRVGSSTLTTCLRLEDFKAQLAKPTPEMQQDREHEPQIPESIADEHIEVVDRMVDTPASHNADVKIKEVEKVIASLDSRMMSMDSRMLSMDSNLQSMDSRLGSLDSKPAELVNHLKERGDAKRGEGGQSGRSGEGPSRQGEGPSSTRVQNKDMSRILQRRLDMIKPRTRSRKAAQHSEIRSGEQPS</sequence>
<keyword evidence="3" id="KW-1185">Reference proteome</keyword>
<feature type="region of interest" description="Disordered" evidence="1">
    <location>
        <begin position="1"/>
        <end position="121"/>
    </location>
</feature>
<feature type="compositionally biased region" description="Polar residues" evidence="1">
    <location>
        <begin position="15"/>
        <end position="29"/>
    </location>
</feature>
<proteinExistence type="predicted"/>
<feature type="compositionally biased region" description="Low complexity" evidence="1">
    <location>
        <begin position="395"/>
        <end position="406"/>
    </location>
</feature>
<feature type="compositionally biased region" description="Basic and acidic residues" evidence="1">
    <location>
        <begin position="56"/>
        <end position="75"/>
    </location>
</feature>
<evidence type="ECO:0000256" key="1">
    <source>
        <dbReference type="SAM" id="MobiDB-lite"/>
    </source>
</evidence>
<feature type="compositionally biased region" description="Basic and acidic residues" evidence="1">
    <location>
        <begin position="85"/>
        <end position="98"/>
    </location>
</feature>
<organism evidence="2 3">
    <name type="scientific">Dorcoceras hygrometricum</name>
    <dbReference type="NCBI Taxonomy" id="472368"/>
    <lineage>
        <taxon>Eukaryota</taxon>
        <taxon>Viridiplantae</taxon>
        <taxon>Streptophyta</taxon>
        <taxon>Embryophyta</taxon>
        <taxon>Tracheophyta</taxon>
        <taxon>Spermatophyta</taxon>
        <taxon>Magnoliopsida</taxon>
        <taxon>eudicotyledons</taxon>
        <taxon>Gunneridae</taxon>
        <taxon>Pentapetalae</taxon>
        <taxon>asterids</taxon>
        <taxon>lamiids</taxon>
        <taxon>Lamiales</taxon>
        <taxon>Gesneriaceae</taxon>
        <taxon>Didymocarpoideae</taxon>
        <taxon>Trichosporeae</taxon>
        <taxon>Loxocarpinae</taxon>
        <taxon>Dorcoceras</taxon>
    </lineage>
</organism>
<name>A0A2Z7AWZ5_9LAMI</name>
<protein>
    <submittedName>
        <fullName evidence="2">Uncharacterized protein</fullName>
    </submittedName>
</protein>
<evidence type="ECO:0000313" key="2">
    <source>
        <dbReference type="EMBL" id="KZV26375.1"/>
    </source>
</evidence>
<dbReference type="Gene3D" id="1.20.5.340">
    <property type="match status" value="1"/>
</dbReference>
<dbReference type="EMBL" id="KV011268">
    <property type="protein sequence ID" value="KZV26375.1"/>
    <property type="molecule type" value="Genomic_DNA"/>
</dbReference>
<feature type="compositionally biased region" description="Basic and acidic residues" evidence="1">
    <location>
        <begin position="410"/>
        <end position="426"/>
    </location>
</feature>
<evidence type="ECO:0000313" key="3">
    <source>
        <dbReference type="Proteomes" id="UP000250235"/>
    </source>
</evidence>